<gene>
    <name evidence="1" type="ORF">GLRG_05115</name>
</gene>
<proteinExistence type="predicted"/>
<accession>E3QGI3</accession>
<sequence length="108" mass="12259">MSTLPYQTWDLSTAGTKRSESYIELNTWKQRATSRHVTSILVTFIYQRKENSGGVSKSLIDARPIMLRTLEYDFFEQKIRAFIPEEGIPCPKLLSPTGKAALTQEAFG</sequence>
<dbReference type="VEuPathDB" id="FungiDB:GLRG_05115"/>
<dbReference type="EMBL" id="GG697347">
    <property type="protein sequence ID" value="EFQ29971.1"/>
    <property type="molecule type" value="Genomic_DNA"/>
</dbReference>
<evidence type="ECO:0000313" key="2">
    <source>
        <dbReference type="Proteomes" id="UP000008782"/>
    </source>
</evidence>
<dbReference type="Proteomes" id="UP000008782">
    <property type="component" value="Unassembled WGS sequence"/>
</dbReference>
<keyword evidence="2" id="KW-1185">Reference proteome</keyword>
<dbReference type="RefSeq" id="XP_008093991.1">
    <property type="nucleotide sequence ID" value="XM_008095800.1"/>
</dbReference>
<evidence type="ECO:0000313" key="1">
    <source>
        <dbReference type="EMBL" id="EFQ29971.1"/>
    </source>
</evidence>
<dbReference type="AlphaFoldDB" id="E3QGI3"/>
<reference evidence="2" key="1">
    <citation type="journal article" date="2012" name="Nat. Genet.">
        <title>Lifestyle transitions in plant pathogenic Colletotrichum fungi deciphered by genome and transcriptome analyses.</title>
        <authorList>
            <person name="O'Connell R.J."/>
            <person name="Thon M.R."/>
            <person name="Hacquard S."/>
            <person name="Amyotte S.G."/>
            <person name="Kleemann J."/>
            <person name="Torres M.F."/>
            <person name="Damm U."/>
            <person name="Buiate E.A."/>
            <person name="Epstein L."/>
            <person name="Alkan N."/>
            <person name="Altmueller J."/>
            <person name="Alvarado-Balderrama L."/>
            <person name="Bauser C.A."/>
            <person name="Becker C."/>
            <person name="Birren B.W."/>
            <person name="Chen Z."/>
            <person name="Choi J."/>
            <person name="Crouch J.A."/>
            <person name="Duvick J.P."/>
            <person name="Farman M.A."/>
            <person name="Gan P."/>
            <person name="Heiman D."/>
            <person name="Henrissat B."/>
            <person name="Howard R.J."/>
            <person name="Kabbage M."/>
            <person name="Koch C."/>
            <person name="Kracher B."/>
            <person name="Kubo Y."/>
            <person name="Law A.D."/>
            <person name="Lebrun M.-H."/>
            <person name="Lee Y.-H."/>
            <person name="Miyara I."/>
            <person name="Moore N."/>
            <person name="Neumann U."/>
            <person name="Nordstroem K."/>
            <person name="Panaccione D.G."/>
            <person name="Panstruga R."/>
            <person name="Place M."/>
            <person name="Proctor R.H."/>
            <person name="Prusky D."/>
            <person name="Rech G."/>
            <person name="Reinhardt R."/>
            <person name="Rollins J.A."/>
            <person name="Rounsley S."/>
            <person name="Schardl C.L."/>
            <person name="Schwartz D.C."/>
            <person name="Shenoy N."/>
            <person name="Shirasu K."/>
            <person name="Sikhakolli U.R."/>
            <person name="Stueber K."/>
            <person name="Sukno S.A."/>
            <person name="Sweigard J.A."/>
            <person name="Takano Y."/>
            <person name="Takahara H."/>
            <person name="Trail F."/>
            <person name="van der Does H.C."/>
            <person name="Voll L.M."/>
            <person name="Will I."/>
            <person name="Young S."/>
            <person name="Zeng Q."/>
            <person name="Zhang J."/>
            <person name="Zhou S."/>
            <person name="Dickman M.B."/>
            <person name="Schulze-Lefert P."/>
            <person name="Ver Loren van Themaat E."/>
            <person name="Ma L.-J."/>
            <person name="Vaillancourt L.J."/>
        </authorList>
    </citation>
    <scope>NUCLEOTIDE SEQUENCE [LARGE SCALE GENOMIC DNA]</scope>
    <source>
        <strain evidence="2">M1.001 / M2 / FGSC 10212</strain>
    </source>
</reference>
<dbReference type="GeneID" id="24410480"/>
<protein>
    <submittedName>
        <fullName evidence="1">Uncharacterized protein</fullName>
    </submittedName>
</protein>
<organism evidence="2">
    <name type="scientific">Colletotrichum graminicola (strain M1.001 / M2 / FGSC 10212)</name>
    <name type="common">Maize anthracnose fungus</name>
    <name type="synonym">Glomerella graminicola</name>
    <dbReference type="NCBI Taxonomy" id="645133"/>
    <lineage>
        <taxon>Eukaryota</taxon>
        <taxon>Fungi</taxon>
        <taxon>Dikarya</taxon>
        <taxon>Ascomycota</taxon>
        <taxon>Pezizomycotina</taxon>
        <taxon>Sordariomycetes</taxon>
        <taxon>Hypocreomycetidae</taxon>
        <taxon>Glomerellales</taxon>
        <taxon>Glomerellaceae</taxon>
        <taxon>Colletotrichum</taxon>
        <taxon>Colletotrichum graminicola species complex</taxon>
    </lineage>
</organism>
<name>E3QGI3_COLGM</name>
<dbReference type="HOGENOM" id="CLU_2196765_0_0_1"/>